<comment type="caution">
    <text evidence="2">The sequence shown here is derived from an EMBL/GenBank/DDBJ whole genome shotgun (WGS) entry which is preliminary data.</text>
</comment>
<feature type="region of interest" description="Disordered" evidence="1">
    <location>
        <begin position="15"/>
        <end position="68"/>
    </location>
</feature>
<dbReference type="EMBL" id="PCST01000027">
    <property type="protein sequence ID" value="PIP55618.1"/>
    <property type="molecule type" value="Genomic_DNA"/>
</dbReference>
<name>A0A2H0BF52_9BACT</name>
<organism evidence="2 3">
    <name type="scientific">Candidatus Zambryskibacteria bacterium CG22_combo_CG10-13_8_21_14_all_42_17</name>
    <dbReference type="NCBI Taxonomy" id="1975118"/>
    <lineage>
        <taxon>Bacteria</taxon>
        <taxon>Candidatus Zambryskiibacteriota</taxon>
    </lineage>
</organism>
<dbReference type="Proteomes" id="UP000229794">
    <property type="component" value="Unassembled WGS sequence"/>
</dbReference>
<dbReference type="AlphaFoldDB" id="A0A2H0BF52"/>
<protein>
    <submittedName>
        <fullName evidence="2">Uncharacterized protein</fullName>
    </submittedName>
</protein>
<evidence type="ECO:0000313" key="2">
    <source>
        <dbReference type="EMBL" id="PIP55618.1"/>
    </source>
</evidence>
<feature type="compositionally biased region" description="Basic and acidic residues" evidence="1">
    <location>
        <begin position="26"/>
        <end position="53"/>
    </location>
</feature>
<reference evidence="2 3" key="1">
    <citation type="submission" date="2017-09" db="EMBL/GenBank/DDBJ databases">
        <title>Depth-based differentiation of microbial function through sediment-hosted aquifers and enrichment of novel symbionts in the deep terrestrial subsurface.</title>
        <authorList>
            <person name="Probst A.J."/>
            <person name="Ladd B."/>
            <person name="Jarett J.K."/>
            <person name="Geller-Mcgrath D.E."/>
            <person name="Sieber C.M."/>
            <person name="Emerson J.B."/>
            <person name="Anantharaman K."/>
            <person name="Thomas B.C."/>
            <person name="Malmstrom R."/>
            <person name="Stieglmeier M."/>
            <person name="Klingl A."/>
            <person name="Woyke T."/>
            <person name="Ryan C.M."/>
            <person name="Banfield J.F."/>
        </authorList>
    </citation>
    <scope>NUCLEOTIDE SEQUENCE [LARGE SCALE GENOMIC DNA]</scope>
    <source>
        <strain evidence="2">CG22_combo_CG10-13_8_21_14_all_42_17</strain>
    </source>
</reference>
<gene>
    <name evidence="2" type="ORF">COX06_02305</name>
</gene>
<proteinExistence type="predicted"/>
<accession>A0A2H0BF52</accession>
<evidence type="ECO:0000313" key="3">
    <source>
        <dbReference type="Proteomes" id="UP000229794"/>
    </source>
</evidence>
<evidence type="ECO:0000256" key="1">
    <source>
        <dbReference type="SAM" id="MobiDB-lite"/>
    </source>
</evidence>
<sequence length="68" mass="7603">MEQLFREVWGTIKNPAGAGFLIPRGEAPKEPSAKREARGARREARGTRREARGMKKPRRSGVSSVRGR</sequence>